<keyword evidence="2" id="KW-0442">Lipid degradation</keyword>
<dbReference type="Proteomes" id="UP000697998">
    <property type="component" value="Unassembled WGS sequence"/>
</dbReference>
<organism evidence="4 5">
    <name type="scientific">Candidatus Accumulibacter proximus</name>
    <dbReference type="NCBI Taxonomy" id="2954385"/>
    <lineage>
        <taxon>Bacteria</taxon>
        <taxon>Pseudomonadati</taxon>
        <taxon>Pseudomonadota</taxon>
        <taxon>Betaproteobacteria</taxon>
        <taxon>Candidatus Accumulibacter</taxon>
    </lineage>
</organism>
<accession>A0A935Q011</accession>
<dbReference type="PANTHER" id="PTHR24138">
    <property type="entry name" value="INTRACELLLAR PHOSPHOLIPASE A FAMILY"/>
    <property type="match status" value="1"/>
</dbReference>
<comment type="caution">
    <text evidence="4">The sequence shown here is derived from an EMBL/GenBank/DDBJ whole genome shotgun (WGS) entry which is preliminary data.</text>
</comment>
<dbReference type="AlphaFoldDB" id="A0A935Q011"/>
<evidence type="ECO:0000259" key="3">
    <source>
        <dbReference type="PROSITE" id="PS51635"/>
    </source>
</evidence>
<dbReference type="Gene3D" id="3.40.1090.10">
    <property type="entry name" value="Cytosolic phospholipase A2 catalytic domain"/>
    <property type="match status" value="1"/>
</dbReference>
<evidence type="ECO:0000256" key="2">
    <source>
        <dbReference type="PROSITE-ProRule" id="PRU01161"/>
    </source>
</evidence>
<evidence type="ECO:0000313" key="4">
    <source>
        <dbReference type="EMBL" id="MBK7675589.1"/>
    </source>
</evidence>
<keyword evidence="2" id="KW-0378">Hydrolase</keyword>
<dbReference type="InterPro" id="IPR047156">
    <property type="entry name" value="Teg/CotR/CapV-like"/>
</dbReference>
<dbReference type="PANTHER" id="PTHR24138:SF10">
    <property type="entry name" value="PHOSPHOLIPASE A2"/>
    <property type="match status" value="1"/>
</dbReference>
<keyword evidence="1 2" id="KW-0443">Lipid metabolism</keyword>
<evidence type="ECO:0000256" key="1">
    <source>
        <dbReference type="ARBA" id="ARBA00023098"/>
    </source>
</evidence>
<name>A0A935Q011_9PROT</name>
<reference evidence="4 5" key="1">
    <citation type="submission" date="2020-10" db="EMBL/GenBank/DDBJ databases">
        <title>Connecting structure to function with the recovery of over 1000 high-quality activated sludge metagenome-assembled genomes encoding full-length rRNA genes using long-read sequencing.</title>
        <authorList>
            <person name="Singleton C.M."/>
            <person name="Petriglieri F."/>
            <person name="Kristensen J.M."/>
            <person name="Kirkegaard R.H."/>
            <person name="Michaelsen T.Y."/>
            <person name="Andersen M.H."/>
            <person name="Karst S.M."/>
            <person name="Dueholm M.S."/>
            <person name="Nielsen P.H."/>
            <person name="Albertsen M."/>
        </authorList>
    </citation>
    <scope>NUCLEOTIDE SEQUENCE [LARGE SCALE GENOMIC DNA]</scope>
    <source>
        <strain evidence="4">EsbW_18-Q3-R4-48_BATAC.285</strain>
    </source>
</reference>
<dbReference type="GO" id="GO:0016787">
    <property type="term" value="F:hydrolase activity"/>
    <property type="evidence" value="ECO:0007669"/>
    <property type="project" value="UniProtKB-UniRule"/>
</dbReference>
<comment type="caution">
    <text evidence="2">Lacks conserved residue(s) required for the propagation of feature annotation.</text>
</comment>
<feature type="domain" description="PNPLA" evidence="3">
    <location>
        <begin position="13"/>
        <end position="236"/>
    </location>
</feature>
<dbReference type="EMBL" id="JADJMH010000012">
    <property type="protein sequence ID" value="MBK7675589.1"/>
    <property type="molecule type" value="Genomic_DNA"/>
</dbReference>
<feature type="active site" description="Proton acceptor" evidence="2">
    <location>
        <position position="222"/>
    </location>
</feature>
<dbReference type="Pfam" id="PF01734">
    <property type="entry name" value="Patatin"/>
    <property type="match status" value="1"/>
</dbReference>
<evidence type="ECO:0000313" key="5">
    <source>
        <dbReference type="Proteomes" id="UP000697998"/>
    </source>
</evidence>
<protein>
    <submittedName>
        <fullName evidence="4">Patatin-like phospholipase family protein</fullName>
    </submittedName>
</protein>
<sequence length="433" mass="47801">MEVRPGRKPFRILSLDGGGTFALIQAKVLDDLFPGEDGHQVLSHFDLVSACSGGAIVAAALIEGYAPREIFELFDSPANRHALFGRLPWYRSLLQLVTGVFSPSSPVGRRFSTGGKLEFLRRILPSMGSTSLHSLHGILNDSIASLRAQRDEPDRPMSFLFVTYDFDRDRARMMRSNVTSPAASFPHRQQRATLAEAAHASSTAPINWFDKPAEFDGCRFWDGAMTGYNNPVLAGVVEAIAMGVPRHDIGVLSLGTSTVFLPEYGSDGIPEELCQPRARTGFLPELVKVGKTIIADPPDAHTFIAHLMLDGGLPLDVSCCPHTETAIVRMNPVIQPVIDRATGEWSVPAGWRVEDFRRIAEMDISARRQDDVDLIKRLCDGWLRDEWHNQPIRGCGIWTSPLADSPLATTDRLCEIGHRWYSDAKTAWTELSA</sequence>
<feature type="active site" description="Nucleophile" evidence="2">
    <location>
        <position position="52"/>
    </location>
</feature>
<dbReference type="GO" id="GO:0016042">
    <property type="term" value="P:lipid catabolic process"/>
    <property type="evidence" value="ECO:0007669"/>
    <property type="project" value="UniProtKB-UniRule"/>
</dbReference>
<dbReference type="InterPro" id="IPR002641">
    <property type="entry name" value="PNPLA_dom"/>
</dbReference>
<dbReference type="PROSITE" id="PS51635">
    <property type="entry name" value="PNPLA"/>
    <property type="match status" value="1"/>
</dbReference>
<dbReference type="SUPFAM" id="SSF52151">
    <property type="entry name" value="FabD/lysophospholipase-like"/>
    <property type="match status" value="1"/>
</dbReference>
<proteinExistence type="predicted"/>
<feature type="short sequence motif" description="DGA/G" evidence="2">
    <location>
        <begin position="222"/>
        <end position="224"/>
    </location>
</feature>
<dbReference type="InterPro" id="IPR016035">
    <property type="entry name" value="Acyl_Trfase/lysoPLipase"/>
</dbReference>
<gene>
    <name evidence="4" type="ORF">IPJ27_13000</name>
</gene>